<evidence type="ECO:0000256" key="7">
    <source>
        <dbReference type="ARBA" id="ARBA00023146"/>
    </source>
</evidence>
<keyword evidence="4 9" id="KW-0547">Nucleotide-binding</keyword>
<dbReference type="InterPro" id="IPR035684">
    <property type="entry name" value="ArgRS_core"/>
</dbReference>
<evidence type="ECO:0000256" key="6">
    <source>
        <dbReference type="ARBA" id="ARBA00022917"/>
    </source>
</evidence>
<accession>A0A5C6S3C2</accession>
<keyword evidence="5 9" id="KW-0067">ATP-binding</keyword>
<dbReference type="PANTHER" id="PTHR11956">
    <property type="entry name" value="ARGINYL-TRNA SYNTHETASE"/>
    <property type="match status" value="1"/>
</dbReference>
<evidence type="ECO:0000313" key="13">
    <source>
        <dbReference type="EMBL" id="TXB68922.1"/>
    </source>
</evidence>
<evidence type="ECO:0000256" key="5">
    <source>
        <dbReference type="ARBA" id="ARBA00022840"/>
    </source>
</evidence>
<evidence type="ECO:0000313" key="14">
    <source>
        <dbReference type="Proteomes" id="UP000321580"/>
    </source>
</evidence>
<comment type="catalytic activity">
    <reaction evidence="8 9">
        <text>tRNA(Arg) + L-arginine + ATP = L-arginyl-tRNA(Arg) + AMP + diphosphate</text>
        <dbReference type="Rhea" id="RHEA:20301"/>
        <dbReference type="Rhea" id="RHEA-COMP:9658"/>
        <dbReference type="Rhea" id="RHEA-COMP:9673"/>
        <dbReference type="ChEBI" id="CHEBI:30616"/>
        <dbReference type="ChEBI" id="CHEBI:32682"/>
        <dbReference type="ChEBI" id="CHEBI:33019"/>
        <dbReference type="ChEBI" id="CHEBI:78442"/>
        <dbReference type="ChEBI" id="CHEBI:78513"/>
        <dbReference type="ChEBI" id="CHEBI:456215"/>
        <dbReference type="EC" id="6.1.1.19"/>
    </reaction>
</comment>
<evidence type="ECO:0000256" key="1">
    <source>
        <dbReference type="ARBA" id="ARBA00005594"/>
    </source>
</evidence>
<dbReference type="Gene3D" id="3.30.1360.70">
    <property type="entry name" value="Arginyl tRNA synthetase N-terminal domain"/>
    <property type="match status" value="1"/>
</dbReference>
<dbReference type="Gene3D" id="1.10.730.10">
    <property type="entry name" value="Isoleucyl-tRNA Synthetase, Domain 1"/>
    <property type="match status" value="1"/>
</dbReference>
<evidence type="ECO:0000256" key="4">
    <source>
        <dbReference type="ARBA" id="ARBA00022741"/>
    </source>
</evidence>
<dbReference type="RefSeq" id="WP_147165809.1">
    <property type="nucleotide sequence ID" value="NZ_VOOR01000003.1"/>
</dbReference>
<dbReference type="InterPro" id="IPR014729">
    <property type="entry name" value="Rossmann-like_a/b/a_fold"/>
</dbReference>
<dbReference type="NCBIfam" id="TIGR00456">
    <property type="entry name" value="argS"/>
    <property type="match status" value="1"/>
</dbReference>
<dbReference type="SUPFAM" id="SSF52374">
    <property type="entry name" value="Nucleotidylyl transferase"/>
    <property type="match status" value="1"/>
</dbReference>
<keyword evidence="6 9" id="KW-0648">Protein biosynthesis</keyword>
<evidence type="ECO:0000256" key="10">
    <source>
        <dbReference type="RuleBase" id="RU363038"/>
    </source>
</evidence>
<dbReference type="PANTHER" id="PTHR11956:SF5">
    <property type="entry name" value="ARGININE--TRNA LIGASE, CYTOPLASMIC"/>
    <property type="match status" value="1"/>
</dbReference>
<dbReference type="AlphaFoldDB" id="A0A5C6S3C2"/>
<dbReference type="GO" id="GO:0006420">
    <property type="term" value="P:arginyl-tRNA aminoacylation"/>
    <property type="evidence" value="ECO:0007669"/>
    <property type="project" value="UniProtKB-UniRule"/>
</dbReference>
<feature type="domain" description="Arginyl tRNA synthetase N-terminal" evidence="12">
    <location>
        <begin position="5"/>
        <end position="88"/>
    </location>
</feature>
<keyword evidence="14" id="KW-1185">Reference proteome</keyword>
<keyword evidence="7 9" id="KW-0030">Aminoacyl-tRNA synthetase</keyword>
<dbReference type="PRINTS" id="PR01038">
    <property type="entry name" value="TRNASYNTHARG"/>
</dbReference>
<dbReference type="HAMAP" id="MF_00123">
    <property type="entry name" value="Arg_tRNA_synth"/>
    <property type="match status" value="1"/>
</dbReference>
<dbReference type="PROSITE" id="PS00178">
    <property type="entry name" value="AA_TRNA_LIGASE_I"/>
    <property type="match status" value="1"/>
</dbReference>
<dbReference type="Proteomes" id="UP000321580">
    <property type="component" value="Unassembled WGS sequence"/>
</dbReference>
<evidence type="ECO:0000256" key="9">
    <source>
        <dbReference type="HAMAP-Rule" id="MF_00123"/>
    </source>
</evidence>
<organism evidence="13 14">
    <name type="scientific">Phaeodactylibacter luteus</name>
    <dbReference type="NCBI Taxonomy" id="1564516"/>
    <lineage>
        <taxon>Bacteria</taxon>
        <taxon>Pseudomonadati</taxon>
        <taxon>Bacteroidota</taxon>
        <taxon>Saprospiria</taxon>
        <taxon>Saprospirales</taxon>
        <taxon>Haliscomenobacteraceae</taxon>
        <taxon>Phaeodactylibacter</taxon>
    </lineage>
</organism>
<evidence type="ECO:0000256" key="2">
    <source>
        <dbReference type="ARBA" id="ARBA00022490"/>
    </source>
</evidence>
<dbReference type="SMART" id="SM00836">
    <property type="entry name" value="DALR_1"/>
    <property type="match status" value="1"/>
</dbReference>
<comment type="caution">
    <text evidence="13">The sequence shown here is derived from an EMBL/GenBank/DDBJ whole genome shotgun (WGS) entry which is preliminary data.</text>
</comment>
<dbReference type="GO" id="GO:0005524">
    <property type="term" value="F:ATP binding"/>
    <property type="evidence" value="ECO:0007669"/>
    <property type="project" value="UniProtKB-UniRule"/>
</dbReference>
<dbReference type="Gene3D" id="3.40.50.620">
    <property type="entry name" value="HUPs"/>
    <property type="match status" value="1"/>
</dbReference>
<feature type="domain" description="DALR anticodon binding" evidence="11">
    <location>
        <begin position="532"/>
        <end position="649"/>
    </location>
</feature>
<dbReference type="GO" id="GO:0004814">
    <property type="term" value="F:arginine-tRNA ligase activity"/>
    <property type="evidence" value="ECO:0007669"/>
    <property type="project" value="UniProtKB-UniRule"/>
</dbReference>
<evidence type="ECO:0000256" key="8">
    <source>
        <dbReference type="ARBA" id="ARBA00049339"/>
    </source>
</evidence>
<dbReference type="GO" id="GO:0005737">
    <property type="term" value="C:cytoplasm"/>
    <property type="evidence" value="ECO:0007669"/>
    <property type="project" value="UniProtKB-SubCell"/>
</dbReference>
<comment type="subunit">
    <text evidence="9">Monomer.</text>
</comment>
<dbReference type="SUPFAM" id="SSF55190">
    <property type="entry name" value="Arginyl-tRNA synthetase (ArgRS), N-terminal 'additional' domain"/>
    <property type="match status" value="1"/>
</dbReference>
<evidence type="ECO:0000259" key="12">
    <source>
        <dbReference type="SMART" id="SM01016"/>
    </source>
</evidence>
<dbReference type="InterPro" id="IPR005148">
    <property type="entry name" value="Arg-tRNA-synth_N"/>
</dbReference>
<dbReference type="SMART" id="SM01016">
    <property type="entry name" value="Arg_tRNA_synt_N"/>
    <property type="match status" value="1"/>
</dbReference>
<comment type="subcellular location">
    <subcellularLocation>
        <location evidence="9">Cytoplasm</location>
    </subcellularLocation>
</comment>
<reference evidence="13 14" key="1">
    <citation type="submission" date="2019-08" db="EMBL/GenBank/DDBJ databases">
        <title>Genome of Phaeodactylibacter luteus.</title>
        <authorList>
            <person name="Bowman J.P."/>
        </authorList>
    </citation>
    <scope>NUCLEOTIDE SEQUENCE [LARGE SCALE GENOMIC DNA]</scope>
    <source>
        <strain evidence="13 14">KCTC 42180</strain>
    </source>
</reference>
<dbReference type="InterPro" id="IPR008909">
    <property type="entry name" value="DALR_anticod-bd"/>
</dbReference>
<dbReference type="OrthoDB" id="9805987at2"/>
<dbReference type="InterPro" id="IPR001278">
    <property type="entry name" value="Arg-tRNA-ligase"/>
</dbReference>
<proteinExistence type="inferred from homology"/>
<dbReference type="EMBL" id="VOOR01000003">
    <property type="protein sequence ID" value="TXB68922.1"/>
    <property type="molecule type" value="Genomic_DNA"/>
</dbReference>
<dbReference type="Pfam" id="PF00750">
    <property type="entry name" value="tRNA-synt_1d"/>
    <property type="match status" value="2"/>
</dbReference>
<sequence>MTIIQTIQEGVAQAVKALYGIEMPAEKVTLTPTRKEFEGDYTVVVFPFTKAARKKPDQIGEELGAYLADAVQEVSGFNVIKGFLNLVVNDAYWSAFLEGIYQDKGYGRHPANGQKVMVEFSSPNTNKPLHLGHIRNILLGWSTAQILDAAGYEVVKVQVVNDRGIAICKSMLAWQEYGNGATPATTGKKGDHFVGSFYVLFEQKFQEEYKAWQQSEAGQEAFSQWKRDEKAVAKAEKAIAEAARKAEGKAEREGKTFDPADFTLEKHFFGSVFKNTYFNAHSALGQKAKAMLLAWEAGDKEVLTLWSTMNGWVYEGFDQTYAKLGVSFDKLYFESNTYLLGKDAITEGLGKGIFYQKADGSVWIDLTDAKLDHKLVLRSDGTSVYITQDIGTAQERYKDFGVDKMVYVVADEQDYHFQVLFETLKRLGEPYAAGLHHLSYGMVDLPSGKMKSREGTVVDADDLVAEVVSEARANAQERDTLSALSKAEQEEIISQVGLSALKFFIIKVQPQKRMTFDPKESVDMQGQTGPYVQNAYVRVQSVLRKAAGGVDFGGAKAYGPLANIERELIGQLYAFPALIQEAAESYDPSGIANFCYDLAKNYHRFYHDHSILNAESAAAKSFRLMLSQAVANTLRTGMNLLGIEMPERM</sequence>
<gene>
    <name evidence="9" type="primary">argS</name>
    <name evidence="13" type="ORF">FRY97_02315</name>
</gene>
<dbReference type="SUPFAM" id="SSF47323">
    <property type="entry name" value="Anticodon-binding domain of a subclass of class I aminoacyl-tRNA synthetases"/>
    <property type="match status" value="1"/>
</dbReference>
<feature type="short sequence motif" description="'HIGH' region" evidence="9">
    <location>
        <begin position="123"/>
        <end position="133"/>
    </location>
</feature>
<dbReference type="InterPro" id="IPR001412">
    <property type="entry name" value="aa-tRNA-synth_I_CS"/>
</dbReference>
<protein>
    <recommendedName>
        <fullName evidence="9">Arginine--tRNA ligase</fullName>
        <ecNumber evidence="9">6.1.1.19</ecNumber>
    </recommendedName>
    <alternativeName>
        <fullName evidence="9">Arginyl-tRNA synthetase</fullName>
        <shortName evidence="9">ArgRS</shortName>
    </alternativeName>
</protein>
<dbReference type="InterPro" id="IPR036695">
    <property type="entry name" value="Arg-tRNA-synth_N_sf"/>
</dbReference>
<keyword evidence="3 9" id="KW-0436">Ligase</keyword>
<name>A0A5C6S3C2_9BACT</name>
<dbReference type="InterPro" id="IPR009080">
    <property type="entry name" value="tRNAsynth_Ia_anticodon-bd"/>
</dbReference>
<evidence type="ECO:0000259" key="11">
    <source>
        <dbReference type="SMART" id="SM00836"/>
    </source>
</evidence>
<keyword evidence="2 9" id="KW-0963">Cytoplasm</keyword>
<dbReference type="Pfam" id="PF03485">
    <property type="entry name" value="Arg_tRNA_synt_N"/>
    <property type="match status" value="1"/>
</dbReference>
<dbReference type="Pfam" id="PF05746">
    <property type="entry name" value="DALR_1"/>
    <property type="match status" value="1"/>
</dbReference>
<evidence type="ECO:0000256" key="3">
    <source>
        <dbReference type="ARBA" id="ARBA00022598"/>
    </source>
</evidence>
<comment type="similarity">
    <text evidence="1 9 10">Belongs to the class-I aminoacyl-tRNA synthetase family.</text>
</comment>
<dbReference type="EC" id="6.1.1.19" evidence="9"/>